<evidence type="ECO:0000256" key="5">
    <source>
        <dbReference type="ARBA" id="ARBA00022692"/>
    </source>
</evidence>
<evidence type="ECO:0008006" key="11">
    <source>
        <dbReference type="Google" id="ProtNLM"/>
    </source>
</evidence>
<keyword evidence="6 8" id="KW-1133">Transmembrane helix</keyword>
<evidence type="ECO:0000256" key="1">
    <source>
        <dbReference type="ARBA" id="ARBA00004141"/>
    </source>
</evidence>
<feature type="transmembrane region" description="Helical" evidence="8">
    <location>
        <begin position="12"/>
        <end position="33"/>
    </location>
</feature>
<feature type="transmembrane region" description="Helical" evidence="8">
    <location>
        <begin position="39"/>
        <end position="58"/>
    </location>
</feature>
<evidence type="ECO:0000256" key="8">
    <source>
        <dbReference type="SAM" id="Phobius"/>
    </source>
</evidence>
<dbReference type="EMBL" id="CP020880">
    <property type="protein sequence ID" value="ART77895.1"/>
    <property type="molecule type" value="Genomic_DNA"/>
</dbReference>
<reference evidence="9 10" key="1">
    <citation type="submission" date="2017-04" db="EMBL/GenBank/DDBJ databases">
        <title>Complete Genome Sequence of the Bacillus horikoshii 20a strain from Cuatro Cienegas, Coahuila, Mexico.</title>
        <authorList>
            <person name="Zarza E."/>
            <person name="Alcaraz L.D."/>
            <person name="Aguilar-Salinas B."/>
            <person name="Islas A."/>
            <person name="Olmedo-Alvarez G."/>
        </authorList>
    </citation>
    <scope>NUCLEOTIDE SEQUENCE [LARGE SCALE GENOMIC DNA]</scope>
    <source>
        <strain evidence="9 10">20a</strain>
    </source>
</reference>
<keyword evidence="4" id="KW-0309">Germination</keyword>
<gene>
    <name evidence="9" type="ORF">B4U37_18465</name>
</gene>
<keyword evidence="7 8" id="KW-0472">Membrane</keyword>
<dbReference type="PANTHER" id="PTHR34975">
    <property type="entry name" value="SPORE GERMINATION PROTEIN A2"/>
    <property type="match status" value="1"/>
</dbReference>
<dbReference type="InterPro" id="IPR004761">
    <property type="entry name" value="Spore_GerAB"/>
</dbReference>
<protein>
    <recommendedName>
        <fullName evidence="11">Spore germination protein</fullName>
    </recommendedName>
</protein>
<dbReference type="PANTHER" id="PTHR34975:SF2">
    <property type="entry name" value="SPORE GERMINATION PROTEIN A2"/>
    <property type="match status" value="1"/>
</dbReference>
<proteinExistence type="inferred from homology"/>
<organism evidence="9 10">
    <name type="scientific">Sutcliffiella horikoshii</name>
    <dbReference type="NCBI Taxonomy" id="79883"/>
    <lineage>
        <taxon>Bacteria</taxon>
        <taxon>Bacillati</taxon>
        <taxon>Bacillota</taxon>
        <taxon>Bacilli</taxon>
        <taxon>Bacillales</taxon>
        <taxon>Bacillaceae</taxon>
        <taxon>Sutcliffiella</taxon>
    </lineage>
</organism>
<evidence type="ECO:0000256" key="4">
    <source>
        <dbReference type="ARBA" id="ARBA00022544"/>
    </source>
</evidence>
<evidence type="ECO:0000313" key="9">
    <source>
        <dbReference type="EMBL" id="ART77895.1"/>
    </source>
</evidence>
<evidence type="ECO:0000256" key="7">
    <source>
        <dbReference type="ARBA" id="ARBA00023136"/>
    </source>
</evidence>
<sequence>MILIVDKSWQVIFIYLLTHLGLIFFLYPANIIGSSNESHWIPILLGVLLHICVVYLYLKGLAFFPGKDIIEIYTQGGQLLKVLFLLPIFAYFMMAMIISVRAYSEIITIVFLSNTPLWAIMLLLLVITCYMAIKGVEAIFRTGVVIAYLFLPLIIFVMFFSFQNVDWNYLYPVWNSDFSFLKKQDFLNSFFAIGGGFFVSWFCTTIFFLQEKYGFLGNCFGCSMFLSFSLCPNPYLWSGYCLYFFLSFCHDIGCNQHHMADV</sequence>
<feature type="transmembrane region" description="Helical" evidence="8">
    <location>
        <begin position="215"/>
        <end position="237"/>
    </location>
</feature>
<keyword evidence="10" id="KW-1185">Reference proteome</keyword>
<feature type="transmembrane region" description="Helical" evidence="8">
    <location>
        <begin position="106"/>
        <end position="133"/>
    </location>
</feature>
<keyword evidence="5 8" id="KW-0812">Transmembrane</keyword>
<feature type="transmembrane region" description="Helical" evidence="8">
    <location>
        <begin position="79"/>
        <end position="100"/>
    </location>
</feature>
<comment type="subcellular location">
    <subcellularLocation>
        <location evidence="1">Membrane</location>
        <topology evidence="1">Multi-pass membrane protein</topology>
    </subcellularLocation>
</comment>
<evidence type="ECO:0000256" key="2">
    <source>
        <dbReference type="ARBA" id="ARBA00007998"/>
    </source>
</evidence>
<feature type="transmembrane region" description="Helical" evidence="8">
    <location>
        <begin position="145"/>
        <end position="162"/>
    </location>
</feature>
<comment type="similarity">
    <text evidence="2">Belongs to the amino acid-polyamine-organocation (APC) superfamily. Spore germination protein (SGP) (TC 2.A.3.9) family.</text>
</comment>
<dbReference type="Pfam" id="PF03845">
    <property type="entry name" value="Spore_permease"/>
    <property type="match status" value="1"/>
</dbReference>
<feature type="transmembrane region" description="Helical" evidence="8">
    <location>
        <begin position="186"/>
        <end position="208"/>
    </location>
</feature>
<evidence type="ECO:0000256" key="3">
    <source>
        <dbReference type="ARBA" id="ARBA00022448"/>
    </source>
</evidence>
<dbReference type="Proteomes" id="UP000195573">
    <property type="component" value="Chromosome"/>
</dbReference>
<keyword evidence="3" id="KW-0813">Transport</keyword>
<evidence type="ECO:0000256" key="6">
    <source>
        <dbReference type="ARBA" id="ARBA00022989"/>
    </source>
</evidence>
<evidence type="ECO:0000313" key="10">
    <source>
        <dbReference type="Proteomes" id="UP000195573"/>
    </source>
</evidence>
<accession>A0ABM6KN30</accession>
<name>A0ABM6KN30_9BACI</name>